<dbReference type="Proteomes" id="UP000596035">
    <property type="component" value="Chromosome"/>
</dbReference>
<name>A0A1Z2XVR3_9FIRM</name>
<evidence type="ECO:0000313" key="2">
    <source>
        <dbReference type="EMBL" id="ASB42522.1"/>
    </source>
</evidence>
<dbReference type="Gene3D" id="2.10.260.10">
    <property type="match status" value="1"/>
</dbReference>
<dbReference type="EMBL" id="CP021422">
    <property type="protein sequence ID" value="ASB39755.1"/>
    <property type="molecule type" value="Genomic_DNA"/>
</dbReference>
<dbReference type="InterPro" id="IPR037914">
    <property type="entry name" value="SpoVT-AbrB_sf"/>
</dbReference>
<evidence type="ECO:0000313" key="5">
    <source>
        <dbReference type="Proteomes" id="UP000196710"/>
    </source>
</evidence>
<gene>
    <name evidence="1" type="ORF">ADH66_03250</name>
    <name evidence="2" type="ORF">ADH66_18835</name>
    <name evidence="4" type="ORF">I5Q82_09255</name>
    <name evidence="3" type="ORF">I5Q82_13305</name>
</gene>
<evidence type="ECO:0000313" key="1">
    <source>
        <dbReference type="EMBL" id="ASB39755.1"/>
    </source>
</evidence>
<reference evidence="1" key="1">
    <citation type="journal article" date="2017" name="Genome Announc.">
        <title>High-Quality Whole-Genome Sequences of the Oligo-Mouse-Microbiota Bacterial Community.</title>
        <authorList>
            <person name="Garzetti D."/>
            <person name="Brugiroux S."/>
            <person name="Bunk B."/>
            <person name="Pukall R."/>
            <person name="McCoy K.D."/>
            <person name="Macpherson A.J."/>
            <person name="Stecher B."/>
        </authorList>
    </citation>
    <scope>NUCLEOTIDE SEQUENCE</scope>
    <source>
        <strain evidence="1">KB18</strain>
    </source>
</reference>
<dbReference type="EMBL" id="CP021422">
    <property type="protein sequence ID" value="ASB42522.1"/>
    <property type="molecule type" value="Genomic_DNA"/>
</dbReference>
<reference evidence="3 6" key="3">
    <citation type="submission" date="2020-11" db="EMBL/GenBank/DDBJ databases">
        <title>Closed and high quality bacterial genomes of the OMM12 community.</title>
        <authorList>
            <person name="Marbouty M."/>
            <person name="Lamy-Besnier Q."/>
            <person name="Debarbieux L."/>
            <person name="Koszul R."/>
        </authorList>
    </citation>
    <scope>NUCLEOTIDE SEQUENCE [LARGE SCALE GENOMIC DNA]</scope>
    <source>
        <strain evidence="3 6">KB18</strain>
    </source>
</reference>
<evidence type="ECO:0000313" key="4">
    <source>
        <dbReference type="EMBL" id="QQR31816.1"/>
    </source>
</evidence>
<keyword evidence="5" id="KW-1185">Reference proteome</keyword>
<dbReference type="KEGG" id="amur:ADH66_18835"/>
<sequence length="114" mass="13061">MKKLLRILGKRGRITIPFEIRQRVGFVYNDVLSFTESEDGRSVVIRREKLCDDCRGKTVSAMADDRTMLLELLDSLPTELKKAAFVQLSESLGRLPKREIRTGPPRIREAETPM</sequence>
<dbReference type="Proteomes" id="UP000196710">
    <property type="component" value="Chromosome"/>
</dbReference>
<evidence type="ECO:0000313" key="3">
    <source>
        <dbReference type="EMBL" id="QQR29047.1"/>
    </source>
</evidence>
<organism evidence="3 6">
    <name type="scientific">Acutalibacter muris</name>
    <dbReference type="NCBI Taxonomy" id="1796620"/>
    <lineage>
        <taxon>Bacteria</taxon>
        <taxon>Bacillati</taxon>
        <taxon>Bacillota</taxon>
        <taxon>Clostridia</taxon>
        <taxon>Eubacteriales</taxon>
        <taxon>Acutalibacteraceae</taxon>
        <taxon>Acutalibacter</taxon>
    </lineage>
</organism>
<protein>
    <submittedName>
        <fullName evidence="3">AbrB/MazE/SpoVT family DNA-binding domain-containing protein</fullName>
    </submittedName>
</protein>
<dbReference type="EMBL" id="CP065321">
    <property type="protein sequence ID" value="QQR31816.1"/>
    <property type="molecule type" value="Genomic_DNA"/>
</dbReference>
<proteinExistence type="predicted"/>
<dbReference type="EMBL" id="CP065321">
    <property type="protein sequence ID" value="QQR29047.1"/>
    <property type="molecule type" value="Genomic_DNA"/>
</dbReference>
<dbReference type="GO" id="GO:0003677">
    <property type="term" value="F:DNA binding"/>
    <property type="evidence" value="ECO:0007669"/>
    <property type="project" value="UniProtKB-KW"/>
</dbReference>
<accession>A0A1Z2XVR3</accession>
<evidence type="ECO:0000313" key="6">
    <source>
        <dbReference type="Proteomes" id="UP000596035"/>
    </source>
</evidence>
<dbReference type="SUPFAM" id="SSF89447">
    <property type="entry name" value="AbrB/MazE/MraZ-like"/>
    <property type="match status" value="1"/>
</dbReference>
<dbReference type="RefSeq" id="WP_066535738.1">
    <property type="nucleotide sequence ID" value="NZ_CP021422.1"/>
</dbReference>
<dbReference type="KEGG" id="amur:ADH66_03250"/>
<reference evidence="5" key="2">
    <citation type="submission" date="2017-05" db="EMBL/GenBank/DDBJ databases">
        <title>Improved OligoMM genomes.</title>
        <authorList>
            <person name="Garzetti D."/>
        </authorList>
    </citation>
    <scope>NUCLEOTIDE SEQUENCE [LARGE SCALE GENOMIC DNA]</scope>
    <source>
        <strain evidence="5">KB18</strain>
    </source>
</reference>
<dbReference type="AlphaFoldDB" id="A0A1Z2XVR3"/>
<keyword evidence="3" id="KW-0238">DNA-binding</keyword>